<dbReference type="AlphaFoldDB" id="A0A3N8QTQ8"/>
<name>A0A3N8QTQ8_9BURK</name>
<organism evidence="1 2">
    <name type="scientific">Burkholderia contaminans</name>
    <dbReference type="NCBI Taxonomy" id="488447"/>
    <lineage>
        <taxon>Bacteria</taxon>
        <taxon>Pseudomonadati</taxon>
        <taxon>Pseudomonadota</taxon>
        <taxon>Betaproteobacteria</taxon>
        <taxon>Burkholderiales</taxon>
        <taxon>Burkholderiaceae</taxon>
        <taxon>Burkholderia</taxon>
        <taxon>Burkholderia cepacia complex</taxon>
    </lineage>
</organism>
<proteinExistence type="predicted"/>
<dbReference type="RefSeq" id="WP_124619108.1">
    <property type="nucleotide sequence ID" value="NZ_QTQX01000020.1"/>
</dbReference>
<accession>A0A3N8QTQ8</accession>
<sequence>MKANVGIVLRKSDREAVLSQLARQVRTWGDEVVEVGEERYGFAGFDDVEFQIYPVTRFILSRLPADERAADLEYAWMTGAGLDRYVTWASEHDEAAPLGVFEGSLVAMLSQLHFWAVLCAPEGDRLATFARVGALEMVKMLRRTARDLIASEGFLAISL</sequence>
<dbReference type="EMBL" id="QTQX01000020">
    <property type="protein sequence ID" value="RQT22696.1"/>
    <property type="molecule type" value="Genomic_DNA"/>
</dbReference>
<protein>
    <submittedName>
        <fullName evidence="1">Uncharacterized protein</fullName>
    </submittedName>
</protein>
<evidence type="ECO:0000313" key="2">
    <source>
        <dbReference type="Proteomes" id="UP000269271"/>
    </source>
</evidence>
<reference evidence="1 2" key="1">
    <citation type="submission" date="2018-08" db="EMBL/GenBank/DDBJ databases">
        <title>Comparative analysis of Burkholderia isolates from Puerto Rico.</title>
        <authorList>
            <person name="Hall C."/>
            <person name="Sahl J."/>
            <person name="Wagner D."/>
        </authorList>
    </citation>
    <scope>NUCLEOTIDE SEQUENCE [LARGE SCALE GENOMIC DNA]</scope>
    <source>
        <strain evidence="1 2">Bp9001</strain>
    </source>
</reference>
<comment type="caution">
    <text evidence="1">The sequence shown here is derived from an EMBL/GenBank/DDBJ whole genome shotgun (WGS) entry which is preliminary data.</text>
</comment>
<evidence type="ECO:0000313" key="1">
    <source>
        <dbReference type="EMBL" id="RQT22696.1"/>
    </source>
</evidence>
<gene>
    <name evidence="1" type="ORF">DF037_27375</name>
</gene>
<dbReference type="Proteomes" id="UP000269271">
    <property type="component" value="Unassembled WGS sequence"/>
</dbReference>